<dbReference type="Proteomes" id="UP000053599">
    <property type="component" value="Unassembled WGS sequence"/>
</dbReference>
<evidence type="ECO:0000313" key="7">
    <source>
        <dbReference type="Proteomes" id="UP000053599"/>
    </source>
</evidence>
<feature type="domain" description="CTLH" evidence="5">
    <location>
        <begin position="100"/>
        <end position="177"/>
    </location>
</feature>
<keyword evidence="1 3" id="KW-0853">WD repeat</keyword>
<reference evidence="6 7" key="1">
    <citation type="submission" date="2015-01" db="EMBL/GenBank/DDBJ databases">
        <title>The Genome Sequence of Exophiala sideris CBS121828.</title>
        <authorList>
            <consortium name="The Broad Institute Genomics Platform"/>
            <person name="Cuomo C."/>
            <person name="de Hoog S."/>
            <person name="Gorbushina A."/>
            <person name="Stielow B."/>
            <person name="Teixiera M."/>
            <person name="Abouelleil A."/>
            <person name="Chapman S.B."/>
            <person name="Priest M."/>
            <person name="Young S.K."/>
            <person name="Wortman J."/>
            <person name="Nusbaum C."/>
            <person name="Birren B."/>
        </authorList>
    </citation>
    <scope>NUCLEOTIDE SEQUENCE [LARGE SCALE GENOMIC DNA]</scope>
    <source>
        <strain evidence="6 7">CBS 121828</strain>
    </source>
</reference>
<evidence type="ECO:0000256" key="1">
    <source>
        <dbReference type="ARBA" id="ARBA00022574"/>
    </source>
</evidence>
<dbReference type="InterPro" id="IPR015943">
    <property type="entry name" value="WD40/YVTN_repeat-like_dom_sf"/>
</dbReference>
<dbReference type="CDD" id="cd00200">
    <property type="entry name" value="WD40"/>
    <property type="match status" value="1"/>
</dbReference>
<dbReference type="GO" id="GO:0034657">
    <property type="term" value="C:GID complex"/>
    <property type="evidence" value="ECO:0007669"/>
    <property type="project" value="TreeGrafter"/>
</dbReference>
<evidence type="ECO:0000313" key="6">
    <source>
        <dbReference type="EMBL" id="KIV86096.1"/>
    </source>
</evidence>
<evidence type="ECO:0000256" key="4">
    <source>
        <dbReference type="SAM" id="MobiDB-lite"/>
    </source>
</evidence>
<dbReference type="AlphaFoldDB" id="A0A0D1XDS0"/>
<dbReference type="PANTHER" id="PTHR22838:SF0">
    <property type="entry name" value="WD REPEAT-CONTAINING PROTEIN 26"/>
    <property type="match status" value="1"/>
</dbReference>
<dbReference type="InterPro" id="IPR051350">
    <property type="entry name" value="WD_repeat-ST_regulator"/>
</dbReference>
<dbReference type="OrthoDB" id="972532at2759"/>
<evidence type="ECO:0000256" key="3">
    <source>
        <dbReference type="PROSITE-ProRule" id="PRU00221"/>
    </source>
</evidence>
<dbReference type="InterPro" id="IPR019775">
    <property type="entry name" value="WD40_repeat_CS"/>
</dbReference>
<dbReference type="Pfam" id="PF00400">
    <property type="entry name" value="WD40"/>
    <property type="match status" value="5"/>
</dbReference>
<keyword evidence="2" id="KW-0677">Repeat</keyword>
<feature type="compositionally biased region" description="Low complexity" evidence="4">
    <location>
        <begin position="12"/>
        <end position="23"/>
    </location>
</feature>
<evidence type="ECO:0000259" key="5">
    <source>
        <dbReference type="PROSITE" id="PS50897"/>
    </source>
</evidence>
<dbReference type="PROSITE" id="PS50082">
    <property type="entry name" value="WD_REPEATS_2"/>
    <property type="match status" value="3"/>
</dbReference>
<proteinExistence type="predicted"/>
<dbReference type="PROSITE" id="PS50294">
    <property type="entry name" value="WD_REPEATS_REGION"/>
    <property type="match status" value="2"/>
</dbReference>
<dbReference type="SUPFAM" id="SSF50978">
    <property type="entry name" value="WD40 repeat-like"/>
    <property type="match status" value="1"/>
</dbReference>
<dbReference type="PANTHER" id="PTHR22838">
    <property type="entry name" value="WD REPEAT PROTEIN 26-RELATED"/>
    <property type="match status" value="1"/>
</dbReference>
<dbReference type="PROSITE" id="PS50897">
    <property type="entry name" value="CTLH"/>
    <property type="match status" value="1"/>
</dbReference>
<gene>
    <name evidence="6" type="ORF">PV11_01731</name>
</gene>
<organism evidence="6 7">
    <name type="scientific">Exophiala sideris</name>
    <dbReference type="NCBI Taxonomy" id="1016849"/>
    <lineage>
        <taxon>Eukaryota</taxon>
        <taxon>Fungi</taxon>
        <taxon>Dikarya</taxon>
        <taxon>Ascomycota</taxon>
        <taxon>Pezizomycotina</taxon>
        <taxon>Eurotiomycetes</taxon>
        <taxon>Chaetothyriomycetidae</taxon>
        <taxon>Chaetothyriales</taxon>
        <taxon>Herpotrichiellaceae</taxon>
        <taxon>Exophiala</taxon>
    </lineage>
</organism>
<dbReference type="HOGENOM" id="CLU_000288_57_25_1"/>
<feature type="repeat" description="WD" evidence="3">
    <location>
        <begin position="333"/>
        <end position="374"/>
    </location>
</feature>
<dbReference type="InterPro" id="IPR036322">
    <property type="entry name" value="WD40_repeat_dom_sf"/>
</dbReference>
<name>A0A0D1XDS0_9EURO</name>
<accession>A0A0D1XDS0</accession>
<feature type="region of interest" description="Disordered" evidence="4">
    <location>
        <begin position="1"/>
        <end position="29"/>
    </location>
</feature>
<dbReference type="Gene3D" id="2.130.10.10">
    <property type="entry name" value="YVTN repeat-like/Quinoprotein amine dehydrogenase"/>
    <property type="match status" value="1"/>
</dbReference>
<feature type="repeat" description="WD" evidence="3">
    <location>
        <begin position="291"/>
        <end position="332"/>
    </location>
</feature>
<feature type="repeat" description="WD" evidence="3">
    <location>
        <begin position="566"/>
        <end position="591"/>
    </location>
</feature>
<dbReference type="STRING" id="1016849.A0A0D1XDS0"/>
<protein>
    <recommendedName>
        <fullName evidence="5">CTLH domain-containing protein</fullName>
    </recommendedName>
</protein>
<sequence>MRVVDEVGQVYSNGHGTSSNGSTPRKPLHTAIYGHGSDNLNGSSPSFTNGAVKRMSPVRSPTYRGHNREEVVRILIQGLIDMGYGDAASVLSGESGYELESPSVAAFRSAILEGVWSEAEALLLGSHAHDPGGGSHVEDDQYGEGLVLAEGADRGQMLFWIRQQKFLELLDQRDLTVALMVLRQELTPLGHDIHQLHALSTLLMCPPEDLRTKAQWPATVDESRSMLLQDLSRSIAPSVMIRDHRLAELFDQVKQNQINQCLYHNTSTPPSLYSDHLCDRNDFPARTSLQLEDHTGEVWHVQFSHDGTKLATASQDRTVNIYETVTFKRLHELKQHSGEVTYVAWSPDDSKIITCSQDCKARVWDVESGRLRLTLQHDTEDQHYGITAAAWAPDSMSFVTSSHDRSFQLCHWSLLAPEPERPIHVWPKGFRVQDVAITDDGHWLVALDPQNIIRVFDMHTYREEPPIKVVGKMTSISLSHDGNTVLVNLAVGEVHMIDLVTRDTVRRFKGQKQGEFVIRSCFGGAAENFVVSGSEDGLIYVWHKENEALIEKLSGHSRGVGGKDCVTTVDWNPRDASMFASGGDDRKVRIWTNRLSSIDTIPNTLNRSVARHDSGRTSAMRSTL</sequence>
<dbReference type="EMBL" id="KN846951">
    <property type="protein sequence ID" value="KIV86096.1"/>
    <property type="molecule type" value="Genomic_DNA"/>
</dbReference>
<evidence type="ECO:0000256" key="2">
    <source>
        <dbReference type="ARBA" id="ARBA00022737"/>
    </source>
</evidence>
<dbReference type="InterPro" id="IPR006595">
    <property type="entry name" value="CTLH_C"/>
</dbReference>
<dbReference type="SMART" id="SM00320">
    <property type="entry name" value="WD40"/>
    <property type="match status" value="6"/>
</dbReference>
<dbReference type="InterPro" id="IPR001680">
    <property type="entry name" value="WD40_rpt"/>
</dbReference>
<dbReference type="GO" id="GO:0043161">
    <property type="term" value="P:proteasome-mediated ubiquitin-dependent protein catabolic process"/>
    <property type="evidence" value="ECO:0007669"/>
    <property type="project" value="TreeGrafter"/>
</dbReference>
<dbReference type="Pfam" id="PF23627">
    <property type="entry name" value="LisH_WDR26"/>
    <property type="match status" value="1"/>
</dbReference>
<dbReference type="PROSITE" id="PS00678">
    <property type="entry name" value="WD_REPEATS_1"/>
    <property type="match status" value="1"/>
</dbReference>